<organism evidence="5 6">
    <name type="scientific">Marinobacterium iners DSM 11526</name>
    <dbReference type="NCBI Taxonomy" id="1122198"/>
    <lineage>
        <taxon>Bacteria</taxon>
        <taxon>Pseudomonadati</taxon>
        <taxon>Pseudomonadota</taxon>
        <taxon>Gammaproteobacteria</taxon>
        <taxon>Oceanospirillales</taxon>
        <taxon>Oceanospirillaceae</taxon>
        <taxon>Marinobacterium</taxon>
    </lineage>
</organism>
<name>A0A1H4ET00_9GAMM</name>
<comment type="function">
    <text evidence="2">Catalyzes the ATP-dependent phosphorylation of thiamine-monophosphate (TMP) to form thiamine-pyrophosphate (TPP), the active form of vitamin B1.</text>
</comment>
<dbReference type="AlphaFoldDB" id="A0A1H4ET00"/>
<feature type="domain" description="PurM-like N-terminal" evidence="3">
    <location>
        <begin position="25"/>
        <end position="136"/>
    </location>
</feature>
<comment type="catalytic activity">
    <reaction evidence="2">
        <text>thiamine phosphate + ATP = thiamine diphosphate + ADP</text>
        <dbReference type="Rhea" id="RHEA:15913"/>
        <dbReference type="ChEBI" id="CHEBI:30616"/>
        <dbReference type="ChEBI" id="CHEBI:37575"/>
        <dbReference type="ChEBI" id="CHEBI:58937"/>
        <dbReference type="ChEBI" id="CHEBI:456216"/>
        <dbReference type="EC" id="2.7.4.16"/>
    </reaction>
</comment>
<feature type="binding site" evidence="2">
    <location>
        <position position="119"/>
    </location>
    <ligand>
        <name>Mg(2+)</name>
        <dbReference type="ChEBI" id="CHEBI:18420"/>
        <label>1</label>
    </ligand>
</feature>
<keyword evidence="2 5" id="KW-0418">Kinase</keyword>
<comment type="caution">
    <text evidence="2">Lacks conserved residue(s) required for the propagation of feature annotation.</text>
</comment>
<evidence type="ECO:0000256" key="1">
    <source>
        <dbReference type="ARBA" id="ARBA00022977"/>
    </source>
</evidence>
<feature type="binding site" evidence="2">
    <location>
        <position position="51"/>
    </location>
    <ligand>
        <name>substrate</name>
    </ligand>
</feature>
<sequence length="325" mass="34317">MGEFELIRRCFMQEQTGAGVINGIGDDCAVLEVPPGQQLVVSIDTLVEGVHFLPGTAPAQLAERLVGAAVSDLAAMAATPAWITLAVTLPQADETWLLAFSRALSQRCSELGIALVGGDTTRGPVCVLSAQVHGLVPNGQAWLRSGAVPGDRILVTGSLGDSRGGLETLLQPLPVSAEPEAVEQLRQRFYRPEPRLELAQSLREHVHAAIDISDGLLGDLGHILEASGVGARLEVDQLPVSFALQQLYPQQVQDWALAGGEDFELCLAVPAAQLSSCLDTAQALGIRLTDVGEITADTGLQVLQAGTTVLGDLPGSWDHFRSEDE</sequence>
<feature type="binding site" evidence="2">
    <location>
        <position position="261"/>
    </location>
    <ligand>
        <name>substrate</name>
    </ligand>
</feature>
<feature type="binding site" evidence="2">
    <location>
        <position position="42"/>
    </location>
    <ligand>
        <name>Mg(2+)</name>
        <dbReference type="ChEBI" id="CHEBI:18420"/>
        <label>4</label>
    </ligand>
</feature>
<dbReference type="EC" id="2.7.4.16" evidence="2"/>
<dbReference type="Gene3D" id="3.30.1330.10">
    <property type="entry name" value="PurM-like, N-terminal domain"/>
    <property type="match status" value="1"/>
</dbReference>
<accession>A0A1H4ET00</accession>
<dbReference type="PANTHER" id="PTHR30270">
    <property type="entry name" value="THIAMINE-MONOPHOSPHATE KINASE"/>
    <property type="match status" value="1"/>
</dbReference>
<keyword evidence="1 2" id="KW-0784">Thiamine biosynthesis</keyword>
<keyword evidence="2" id="KW-0460">Magnesium</keyword>
<dbReference type="CDD" id="cd02194">
    <property type="entry name" value="ThiL"/>
    <property type="match status" value="1"/>
</dbReference>
<feature type="binding site" evidence="2">
    <location>
        <position position="44"/>
    </location>
    <ligand>
        <name>Mg(2+)</name>
        <dbReference type="ChEBI" id="CHEBI:18420"/>
        <label>1</label>
    </ligand>
</feature>
<feature type="binding site" evidence="2">
    <location>
        <position position="44"/>
    </location>
    <ligand>
        <name>Mg(2+)</name>
        <dbReference type="ChEBI" id="CHEBI:18420"/>
        <label>2</label>
    </ligand>
</feature>
<dbReference type="GO" id="GO:0000287">
    <property type="term" value="F:magnesium ion binding"/>
    <property type="evidence" value="ECO:0007669"/>
    <property type="project" value="UniProtKB-UniRule"/>
</dbReference>
<evidence type="ECO:0000259" key="3">
    <source>
        <dbReference type="Pfam" id="PF00586"/>
    </source>
</evidence>
<dbReference type="PIRSF" id="PIRSF005303">
    <property type="entry name" value="Thiam_monoph_kin"/>
    <property type="match status" value="1"/>
</dbReference>
<dbReference type="Pfam" id="PF02769">
    <property type="entry name" value="AIRS_C"/>
    <property type="match status" value="1"/>
</dbReference>
<comment type="miscellaneous">
    <text evidence="2">Reaction mechanism of ThiL seems to utilize a direct, inline transfer of the gamma-phosphate of ATP to TMP rather than a phosphorylated enzyme intermediate.</text>
</comment>
<keyword evidence="6" id="KW-1185">Reference proteome</keyword>
<feature type="binding site" evidence="2">
    <location>
        <position position="27"/>
    </location>
    <ligand>
        <name>Mg(2+)</name>
        <dbReference type="ChEBI" id="CHEBI:18420"/>
        <label>3</label>
    </ligand>
</feature>
<feature type="binding site" evidence="2">
    <location>
        <position position="72"/>
    </location>
    <ligand>
        <name>Mg(2+)</name>
        <dbReference type="ChEBI" id="CHEBI:18420"/>
        <label>4</label>
    </ligand>
</feature>
<feature type="binding site" evidence="2">
    <location>
        <position position="211"/>
    </location>
    <ligand>
        <name>Mg(2+)</name>
        <dbReference type="ChEBI" id="CHEBI:18420"/>
        <label>3</label>
    </ligand>
</feature>
<dbReference type="Pfam" id="PF00586">
    <property type="entry name" value="AIRS"/>
    <property type="match status" value="1"/>
</dbReference>
<dbReference type="RefSeq" id="WP_091826820.1">
    <property type="nucleotide sequence ID" value="NZ_FNRJ01000009.1"/>
</dbReference>
<proteinExistence type="inferred from homology"/>
<gene>
    <name evidence="2" type="primary">thiL</name>
    <name evidence="5" type="ORF">SAMN02745729_10957</name>
</gene>
<dbReference type="GO" id="GO:0009228">
    <property type="term" value="P:thiamine biosynthetic process"/>
    <property type="evidence" value="ECO:0007669"/>
    <property type="project" value="UniProtKB-KW"/>
</dbReference>
<dbReference type="SUPFAM" id="SSF55326">
    <property type="entry name" value="PurM N-terminal domain-like"/>
    <property type="match status" value="1"/>
</dbReference>
<dbReference type="EMBL" id="FNRJ01000009">
    <property type="protein sequence ID" value="SEA88151.1"/>
    <property type="molecule type" value="Genomic_DNA"/>
</dbReference>
<keyword evidence="2" id="KW-0547">Nucleotide-binding</keyword>
<dbReference type="Proteomes" id="UP000242469">
    <property type="component" value="Unassembled WGS sequence"/>
</dbReference>
<reference evidence="6" key="1">
    <citation type="submission" date="2016-10" db="EMBL/GenBank/DDBJ databases">
        <authorList>
            <person name="Varghese N."/>
            <person name="Submissions S."/>
        </authorList>
    </citation>
    <scope>NUCLEOTIDE SEQUENCE [LARGE SCALE GENOMIC DNA]</scope>
    <source>
        <strain evidence="6">DSM 11526</strain>
    </source>
</reference>
<feature type="binding site" evidence="2">
    <location>
        <position position="27"/>
    </location>
    <ligand>
        <name>Mg(2+)</name>
        <dbReference type="ChEBI" id="CHEBI:18420"/>
        <label>4</label>
    </ligand>
</feature>
<feature type="binding site" evidence="2">
    <location>
        <position position="144"/>
    </location>
    <ligand>
        <name>ATP</name>
        <dbReference type="ChEBI" id="CHEBI:30616"/>
    </ligand>
</feature>
<feature type="domain" description="PurM-like C-terminal" evidence="4">
    <location>
        <begin position="149"/>
        <end position="302"/>
    </location>
</feature>
<keyword evidence="2" id="KW-0808">Transferase</keyword>
<dbReference type="InterPro" id="IPR016188">
    <property type="entry name" value="PurM-like_N"/>
</dbReference>
<evidence type="ECO:0000313" key="5">
    <source>
        <dbReference type="EMBL" id="SEA88151.1"/>
    </source>
</evidence>
<comment type="pathway">
    <text evidence="2">Cofactor biosynthesis; thiamine diphosphate biosynthesis; thiamine diphosphate from thiamine phosphate: step 1/1.</text>
</comment>
<dbReference type="InterPro" id="IPR010918">
    <property type="entry name" value="PurM-like_C_dom"/>
</dbReference>
<evidence type="ECO:0000256" key="2">
    <source>
        <dbReference type="HAMAP-Rule" id="MF_02128"/>
    </source>
</evidence>
<feature type="binding site" evidence="2">
    <location>
        <begin position="118"/>
        <end position="119"/>
    </location>
    <ligand>
        <name>ATP</name>
        <dbReference type="ChEBI" id="CHEBI:30616"/>
    </ligand>
</feature>
<keyword evidence="2" id="KW-0067">ATP-binding</keyword>
<evidence type="ECO:0000259" key="4">
    <source>
        <dbReference type="Pfam" id="PF02769"/>
    </source>
</evidence>
<dbReference type="InterPro" id="IPR036921">
    <property type="entry name" value="PurM-like_N_sf"/>
</dbReference>
<feature type="binding site" evidence="2">
    <location>
        <position position="72"/>
    </location>
    <ligand>
        <name>Mg(2+)</name>
        <dbReference type="ChEBI" id="CHEBI:18420"/>
        <label>3</label>
    </ligand>
</feature>
<dbReference type="InterPro" id="IPR036676">
    <property type="entry name" value="PurM-like_C_sf"/>
</dbReference>
<dbReference type="InterPro" id="IPR006283">
    <property type="entry name" value="ThiL-like"/>
</dbReference>
<dbReference type="Gene3D" id="3.90.650.10">
    <property type="entry name" value="PurM-like C-terminal domain"/>
    <property type="match status" value="1"/>
</dbReference>
<dbReference type="SUPFAM" id="SSF56042">
    <property type="entry name" value="PurM C-terminal domain-like"/>
    <property type="match status" value="1"/>
</dbReference>
<feature type="binding site" evidence="2">
    <location>
        <position position="214"/>
    </location>
    <ligand>
        <name>Mg(2+)</name>
        <dbReference type="ChEBI" id="CHEBI:18420"/>
        <label>5</label>
    </ligand>
</feature>
<comment type="similarity">
    <text evidence="2">Belongs to the thiamine-monophosphate kinase family.</text>
</comment>
<feature type="binding site" evidence="2">
    <location>
        <position position="72"/>
    </location>
    <ligand>
        <name>Mg(2+)</name>
        <dbReference type="ChEBI" id="CHEBI:18420"/>
        <label>2</label>
    </ligand>
</feature>
<protein>
    <recommendedName>
        <fullName evidence="2">Thiamine-monophosphate kinase</fullName>
        <shortName evidence="2">TMP kinase</shortName>
        <shortName evidence="2">Thiamine-phosphate kinase</shortName>
        <ecNumber evidence="2">2.7.4.16</ecNumber>
    </recommendedName>
</protein>
<dbReference type="HAMAP" id="MF_02128">
    <property type="entry name" value="TMP_kinase"/>
    <property type="match status" value="1"/>
</dbReference>
<dbReference type="GO" id="GO:0009229">
    <property type="term" value="P:thiamine diphosphate biosynthetic process"/>
    <property type="evidence" value="ECO:0007669"/>
    <property type="project" value="UniProtKB-UniRule"/>
</dbReference>
<dbReference type="NCBIfam" id="TIGR01379">
    <property type="entry name" value="thiL"/>
    <property type="match status" value="1"/>
</dbReference>
<evidence type="ECO:0000313" key="6">
    <source>
        <dbReference type="Proteomes" id="UP000242469"/>
    </source>
</evidence>
<dbReference type="GO" id="GO:0005524">
    <property type="term" value="F:ATP binding"/>
    <property type="evidence" value="ECO:0007669"/>
    <property type="project" value="UniProtKB-UniRule"/>
</dbReference>
<keyword evidence="2" id="KW-0479">Metal-binding</keyword>
<dbReference type="GO" id="GO:0009030">
    <property type="term" value="F:thiamine-phosphate kinase activity"/>
    <property type="evidence" value="ECO:0007669"/>
    <property type="project" value="UniProtKB-UniRule"/>
</dbReference>
<feature type="binding site" evidence="2">
    <location>
        <position position="317"/>
    </location>
    <ligand>
        <name>substrate</name>
    </ligand>
</feature>
<dbReference type="PANTHER" id="PTHR30270:SF0">
    <property type="entry name" value="THIAMINE-MONOPHOSPHATE KINASE"/>
    <property type="match status" value="1"/>
</dbReference>
<dbReference type="OrthoDB" id="9802811at2"/>
<dbReference type="UniPathway" id="UPA00060">
    <property type="reaction ID" value="UER00142"/>
</dbReference>
<dbReference type="STRING" id="1122198.SAMN02745729_10957"/>
<feature type="binding site" evidence="2">
    <location>
        <position position="213"/>
    </location>
    <ligand>
        <name>ATP</name>
        <dbReference type="ChEBI" id="CHEBI:30616"/>
    </ligand>
</feature>